<organism evidence="1">
    <name type="scientific">Micrurus corallinus</name>
    <name type="common">Brazilian coral snake</name>
    <dbReference type="NCBI Taxonomy" id="54390"/>
    <lineage>
        <taxon>Eukaryota</taxon>
        <taxon>Metazoa</taxon>
        <taxon>Chordata</taxon>
        <taxon>Craniata</taxon>
        <taxon>Vertebrata</taxon>
        <taxon>Euteleostomi</taxon>
        <taxon>Lepidosauria</taxon>
        <taxon>Squamata</taxon>
        <taxon>Bifurcata</taxon>
        <taxon>Unidentata</taxon>
        <taxon>Episquamata</taxon>
        <taxon>Toxicofera</taxon>
        <taxon>Serpentes</taxon>
        <taxon>Colubroidea</taxon>
        <taxon>Elapidae</taxon>
        <taxon>Elapinae</taxon>
        <taxon>Micrurus</taxon>
    </lineage>
</organism>
<reference evidence="1" key="2">
    <citation type="submission" date="2017-11" db="EMBL/GenBank/DDBJ databases">
        <title>Coralsnake Venomics: Analyses of Venom Gland Transcriptomes and Proteomes of Six Brazilian Taxa.</title>
        <authorList>
            <person name="Aird S.D."/>
            <person name="Jorge da Silva N."/>
            <person name="Qiu L."/>
            <person name="Villar-Briones A."/>
            <person name="Aparecida-Saddi V."/>
            <person name="Campos-Telles M.P."/>
            <person name="Grau M."/>
            <person name="Mikheyev A.S."/>
        </authorList>
    </citation>
    <scope>NUCLEOTIDE SEQUENCE</scope>
    <source>
        <tissue evidence="1">Venom_gland</tissue>
    </source>
</reference>
<dbReference type="EMBL" id="IACJ01158297">
    <property type="protein sequence ID" value="LAA63195.1"/>
    <property type="molecule type" value="Transcribed_RNA"/>
</dbReference>
<accession>A0A2D4GTZ7</accession>
<protein>
    <submittedName>
        <fullName evidence="1">Uncharacterized protein</fullName>
    </submittedName>
</protein>
<evidence type="ECO:0000313" key="1">
    <source>
        <dbReference type="EMBL" id="LAA63195.1"/>
    </source>
</evidence>
<sequence length="123" mass="14242">MLLTFYFQELFSWEKDSVTKLLLWQQQTSKNSCPREQAVLCTYHTMTRFLSNNDLLSCRIPKIQGARISTQASSKNRERARKVLSPLSQYLQGNLVVNGCPLKTRQSIEMTVLTSSLCIHWQE</sequence>
<proteinExistence type="predicted"/>
<reference evidence="1" key="1">
    <citation type="submission" date="2017-07" db="EMBL/GenBank/DDBJ databases">
        <authorList>
            <person name="Mikheyev A."/>
            <person name="Grau M."/>
        </authorList>
    </citation>
    <scope>NUCLEOTIDE SEQUENCE</scope>
    <source>
        <tissue evidence="1">Venom_gland</tissue>
    </source>
</reference>
<name>A0A2D4GTZ7_MICCO</name>
<dbReference type="AlphaFoldDB" id="A0A2D4GTZ7"/>